<comment type="caution">
    <text evidence="4">The sequence shown here is derived from an EMBL/GenBank/DDBJ whole genome shotgun (WGS) entry which is preliminary data.</text>
</comment>
<evidence type="ECO:0000256" key="1">
    <source>
        <dbReference type="ARBA" id="ARBA00038494"/>
    </source>
</evidence>
<keyword evidence="2" id="KW-1133">Transmembrane helix</keyword>
<dbReference type="PANTHER" id="PTHR43630:SF2">
    <property type="entry name" value="GLYCOSYLTRANSFERASE"/>
    <property type="match status" value="1"/>
</dbReference>
<protein>
    <submittedName>
        <fullName evidence="4">Glycosyl transferase family 2</fullName>
    </submittedName>
</protein>
<evidence type="ECO:0000313" key="5">
    <source>
        <dbReference type="Proteomes" id="UP000233387"/>
    </source>
</evidence>
<feature type="transmembrane region" description="Helical" evidence="2">
    <location>
        <begin position="225"/>
        <end position="244"/>
    </location>
</feature>
<reference evidence="4 5" key="1">
    <citation type="submission" date="2017-06" db="EMBL/GenBank/DDBJ databases">
        <title>Raineya orbicola gen. nov., sp. nov. a slightly thermophilic bacterium of the phylum Bacteroidetes and the description of Raineyaceae fam. nov.</title>
        <authorList>
            <person name="Albuquerque L."/>
            <person name="Polonia A.R.M."/>
            <person name="Barroso C."/>
            <person name="Froufe H.J.C."/>
            <person name="Lage O."/>
            <person name="Lobo-Da-Cunha A."/>
            <person name="Egas C."/>
            <person name="Da Costa M.S."/>
        </authorList>
    </citation>
    <scope>NUCLEOTIDE SEQUENCE [LARGE SCALE GENOMIC DNA]</scope>
    <source>
        <strain evidence="4 5">SPSPC-11</strain>
    </source>
</reference>
<evidence type="ECO:0000259" key="3">
    <source>
        <dbReference type="Pfam" id="PF00535"/>
    </source>
</evidence>
<keyword evidence="5" id="KW-1185">Reference proteome</keyword>
<keyword evidence="4" id="KW-0808">Transferase</keyword>
<dbReference type="Proteomes" id="UP000233387">
    <property type="component" value="Unassembled WGS sequence"/>
</dbReference>
<dbReference type="OrthoDB" id="9815923at2"/>
<dbReference type="PANTHER" id="PTHR43630">
    <property type="entry name" value="POLY-BETA-1,6-N-ACETYL-D-GLUCOSAMINE SYNTHASE"/>
    <property type="match status" value="1"/>
</dbReference>
<dbReference type="SUPFAM" id="SSF53448">
    <property type="entry name" value="Nucleotide-diphospho-sugar transferases"/>
    <property type="match status" value="1"/>
</dbReference>
<organism evidence="4 5">
    <name type="scientific">Raineya orbicola</name>
    <dbReference type="NCBI Taxonomy" id="2016530"/>
    <lineage>
        <taxon>Bacteria</taxon>
        <taxon>Pseudomonadati</taxon>
        <taxon>Bacteroidota</taxon>
        <taxon>Cytophagia</taxon>
        <taxon>Cytophagales</taxon>
        <taxon>Raineyaceae</taxon>
        <taxon>Raineya</taxon>
    </lineage>
</organism>
<feature type="domain" description="Glycosyltransferase 2-like" evidence="3">
    <location>
        <begin position="4"/>
        <end position="151"/>
    </location>
</feature>
<dbReference type="EMBL" id="NKXO01000014">
    <property type="protein sequence ID" value="PKQ69909.1"/>
    <property type="molecule type" value="Genomic_DNA"/>
</dbReference>
<dbReference type="InterPro" id="IPR001173">
    <property type="entry name" value="Glyco_trans_2-like"/>
</dbReference>
<gene>
    <name evidence="4" type="ORF">Rain11_1106</name>
</gene>
<dbReference type="RefSeq" id="WP_101358372.1">
    <property type="nucleotide sequence ID" value="NZ_NKXO01000014.1"/>
</dbReference>
<dbReference type="Gene3D" id="3.90.550.10">
    <property type="entry name" value="Spore Coat Polysaccharide Biosynthesis Protein SpsA, Chain A"/>
    <property type="match status" value="1"/>
</dbReference>
<sequence length="256" mass="29772">MKLSVVIITFNEEQNIQRCLESVQAVADEIVVVDSFSTDKTAEICQKYQVQFIQQAFLGYVEQKNFANAQASYDWILSLDADEALSERLKNEILQLKKQENPNADAFSMPRLTNYLGKWIRHTDWYPDRRIRLFNKTKAHWTGINPHDCIQMQNANSLVSKLKGDILHYSYYSIHQHIAQLNHFTSIMAETLVKSGKKAPLYKLFINPIWKFLYSYVLRLGFLDGYYGFVVCAVSAFATFTKYLKIRELSKKSKKN</sequence>
<name>A0A2N3IHV4_9BACT</name>
<dbReference type="InterPro" id="IPR029044">
    <property type="entry name" value="Nucleotide-diphossugar_trans"/>
</dbReference>
<keyword evidence="2" id="KW-0472">Membrane</keyword>
<evidence type="ECO:0000256" key="2">
    <source>
        <dbReference type="SAM" id="Phobius"/>
    </source>
</evidence>
<keyword evidence="2" id="KW-0812">Transmembrane</keyword>
<accession>A0A2N3IHV4</accession>
<proteinExistence type="inferred from homology"/>
<dbReference type="GO" id="GO:0016740">
    <property type="term" value="F:transferase activity"/>
    <property type="evidence" value="ECO:0007669"/>
    <property type="project" value="UniProtKB-KW"/>
</dbReference>
<evidence type="ECO:0000313" key="4">
    <source>
        <dbReference type="EMBL" id="PKQ69909.1"/>
    </source>
</evidence>
<dbReference type="CDD" id="cd02511">
    <property type="entry name" value="Beta4Glucosyltransferase"/>
    <property type="match status" value="1"/>
</dbReference>
<dbReference type="AlphaFoldDB" id="A0A2N3IHV4"/>
<comment type="similarity">
    <text evidence="1">Belongs to the glycosyltransferase 2 family. WaaE/KdtX subfamily.</text>
</comment>
<dbReference type="Pfam" id="PF00535">
    <property type="entry name" value="Glycos_transf_2"/>
    <property type="match status" value="1"/>
</dbReference>